<dbReference type="InterPro" id="IPR036691">
    <property type="entry name" value="Endo/exonu/phosph_ase_sf"/>
</dbReference>
<organism evidence="6 7">
    <name type="scientific">Domibacillus iocasae</name>
    <dbReference type="NCBI Taxonomy" id="1714016"/>
    <lineage>
        <taxon>Bacteria</taxon>
        <taxon>Bacillati</taxon>
        <taxon>Bacillota</taxon>
        <taxon>Bacilli</taxon>
        <taxon>Bacillales</taxon>
        <taxon>Bacillaceae</taxon>
        <taxon>Domibacillus</taxon>
    </lineage>
</organism>
<proteinExistence type="predicted"/>
<dbReference type="PANTHER" id="PTHR42834:SF1">
    <property type="entry name" value="ENDONUCLEASE_EXONUCLEASE_PHOSPHATASE FAMILY PROTEIN (AFU_ORTHOLOGUE AFUA_3G09210)"/>
    <property type="match status" value="1"/>
</dbReference>
<evidence type="ECO:0000313" key="7">
    <source>
        <dbReference type="Proteomes" id="UP000095658"/>
    </source>
</evidence>
<dbReference type="InterPro" id="IPR005135">
    <property type="entry name" value="Endo/exonuclease/phosphatase"/>
</dbReference>
<evidence type="ECO:0008006" key="8">
    <source>
        <dbReference type="Google" id="ProtNLM"/>
    </source>
</evidence>
<dbReference type="RefSeq" id="WP_069936683.1">
    <property type="nucleotide sequence ID" value="NZ_MAMP01000001.1"/>
</dbReference>
<sequence length="1079" mass="115540">MRKIGQVLFALILVIGTLLPFQTPASAASITVAEAIANNTGTATVEGYIVGFALSGSNYTTDPERYRNTNIGIADEAGETDPAKIMPVQLTTSFRTDINLADNPDNLGKKVQVTGSLEPYFTVPGLKFPTSVVLLDDEGTEGTEEPVDLVKESISAVRQKAEGTDVWTSGTVTAIFGNTVYIQDETAGIVLYGSGMNVAVGDIVEAKGKIDDYNSLFEIAVQADGVTVTGSGDMPVSSTITAADLTEAAEGTLVKINNVTIVSFSGGNYTAADENGNEFQIRPQDAALLAVNTNYDSITGVVGSYNNVYQLIPRGTEDIEADSSTVQAVTANPAAGVVEAGTGVSLASPTEGAEIRYTLDGSEPTKESTLFSDPIVIDENKTIKAKAFKDGLADSIVSEFTYVIQKDIVRIHDIQGAGHTSPYNNLIVENVDGVVTHTVDNNNFYMQSIEADDNESTSEGILVYKRAHGLSKGDLVSVNGTVKEWVLEGYSEKLQTDLPVTEINASVVTKKESNHALPEPIIFNKDRMMPTEVIDNDQFGTFDPEQDGIDFFESVEGMLIQVNNPKIIAPQNYGEVVVVPENIKTNTTAGALRITAEDYNPERIHLDLNDENFVAKTGDSFNGDVTGVVSYGYSNFKVLVDDVPALIDGGLTGEETTLAATENGLTIASYNLENFSTASGADKTNRLASGIVNGMQSPDIIGVTEVQDNDGPADSGTTDASESAAALIAAIEALGGPTYIYTDVAPADKMDGGQPGGNIRVGFLYNPERVSLAEGPKGTATESAAYVDGKLTLNPGRIDPDNAAFENSRKPVAAQFTFNGEKIIVVANHFNSKGGDEPLFGKNQPPYLGSEVQRKQIAAVVNGFVQEVKMADPNANVVLVGDFNDFEFTEPLSILKGSEMTNMIEKVPAEERFTYSYQGNAQVLDHILVTNNMASSTEVDIVHTNSQFMEEHGRASDHDPVVIRTTFEDDILEEDIIYVPALKKKQFVVAKPGIHLEFDKGARFSKGIVVKHSASLQGEGLKHNTVIISTPHKGQVIDLRGAEVKEVRIDTKQKVEIIGAENVKKWTDSKGKKTKRPAA</sequence>
<feature type="signal peptide" evidence="1">
    <location>
        <begin position="1"/>
        <end position="27"/>
    </location>
</feature>
<protein>
    <recommendedName>
        <fullName evidence="8">Endonuclease</fullName>
    </recommendedName>
</protein>
<dbReference type="Gene3D" id="3.60.10.10">
    <property type="entry name" value="Endonuclease/exonuclease/phosphatase"/>
    <property type="match status" value="1"/>
</dbReference>
<dbReference type="Pfam" id="PF18942">
    <property type="entry name" value="DUF5689"/>
    <property type="match status" value="1"/>
</dbReference>
<gene>
    <name evidence="6" type="ORF">BA724_00200</name>
</gene>
<dbReference type="SUPFAM" id="SSF56219">
    <property type="entry name" value="DNase I-like"/>
    <property type="match status" value="1"/>
</dbReference>
<feature type="domain" description="Endonuclease/exonuclease/phosphatase" evidence="4">
    <location>
        <begin position="808"/>
        <end position="938"/>
    </location>
</feature>
<keyword evidence="1" id="KW-0732">Signal</keyword>
<evidence type="ECO:0000256" key="1">
    <source>
        <dbReference type="SAM" id="SignalP"/>
    </source>
</evidence>
<dbReference type="InterPro" id="IPR045939">
    <property type="entry name" value="YhcR_N"/>
</dbReference>
<dbReference type="GO" id="GO:0003824">
    <property type="term" value="F:catalytic activity"/>
    <property type="evidence" value="ECO:0007669"/>
    <property type="project" value="InterPro"/>
</dbReference>
<dbReference type="EMBL" id="MAMP01000001">
    <property type="protein sequence ID" value="OES46518.1"/>
    <property type="molecule type" value="Genomic_DNA"/>
</dbReference>
<dbReference type="STRING" id="1714016.BA724_00200"/>
<dbReference type="Pfam" id="PF13290">
    <property type="entry name" value="CHB_HEX_C_1"/>
    <property type="match status" value="1"/>
</dbReference>
<dbReference type="Proteomes" id="UP000095658">
    <property type="component" value="Unassembled WGS sequence"/>
</dbReference>
<dbReference type="PANTHER" id="PTHR42834">
    <property type="entry name" value="ENDONUCLEASE/EXONUCLEASE/PHOSPHATASE FAMILY PROTEIN (AFU_ORTHOLOGUE AFUA_3G09210)"/>
    <property type="match status" value="1"/>
</dbReference>
<evidence type="ECO:0000259" key="3">
    <source>
        <dbReference type="Pfam" id="PF18942"/>
    </source>
</evidence>
<feature type="domain" description="DUF5689" evidence="3">
    <location>
        <begin position="178"/>
        <end position="319"/>
    </location>
</feature>
<accession>A0A1E7DV09</accession>
<dbReference type="Pfam" id="PF19886">
    <property type="entry name" value="DUF6359"/>
    <property type="match status" value="1"/>
</dbReference>
<evidence type="ECO:0000313" key="6">
    <source>
        <dbReference type="EMBL" id="OES46518.1"/>
    </source>
</evidence>
<keyword evidence="7" id="KW-1185">Reference proteome</keyword>
<comment type="caution">
    <text evidence="6">The sequence shown here is derived from an EMBL/GenBank/DDBJ whole genome shotgun (WGS) entry which is preliminary data.</text>
</comment>
<evidence type="ECO:0000259" key="4">
    <source>
        <dbReference type="Pfam" id="PF19580"/>
    </source>
</evidence>
<feature type="domain" description="GH29D-like beta-sandwich" evidence="2">
    <location>
        <begin position="333"/>
        <end position="398"/>
    </location>
</feature>
<evidence type="ECO:0000259" key="2">
    <source>
        <dbReference type="Pfam" id="PF13290"/>
    </source>
</evidence>
<dbReference type="InterPro" id="IPR043744">
    <property type="entry name" value="DUF5689"/>
</dbReference>
<dbReference type="InterPro" id="IPR059177">
    <property type="entry name" value="GH29D-like_dom"/>
</dbReference>
<feature type="domain" description="Endonuclease YhcR N-terminal" evidence="5">
    <location>
        <begin position="30"/>
        <end position="133"/>
    </location>
</feature>
<dbReference type="CDD" id="cd04486">
    <property type="entry name" value="YhcR_OBF_like"/>
    <property type="match status" value="1"/>
</dbReference>
<name>A0A1E7DV09_9BACI</name>
<dbReference type="Pfam" id="PF19580">
    <property type="entry name" value="Exo_endo_phos_3"/>
    <property type="match status" value="1"/>
</dbReference>
<evidence type="ECO:0000259" key="5">
    <source>
        <dbReference type="Pfam" id="PF19886"/>
    </source>
</evidence>
<feature type="chain" id="PRO_5009191610" description="Endonuclease" evidence="1">
    <location>
        <begin position="28"/>
        <end position="1079"/>
    </location>
</feature>
<dbReference type="AlphaFoldDB" id="A0A1E7DV09"/>
<reference evidence="6 7" key="1">
    <citation type="submission" date="2016-06" db="EMBL/GenBank/DDBJ databases">
        <title>Domibacillus iocasae genome sequencing.</title>
        <authorList>
            <person name="Verma A."/>
            <person name="Pal Y."/>
            <person name="Ojha A.K."/>
            <person name="Krishnamurthi S."/>
        </authorList>
    </citation>
    <scope>NUCLEOTIDE SEQUENCE [LARGE SCALE GENOMIC DNA]</scope>
    <source>
        <strain evidence="6 7">DSM 29979</strain>
    </source>
</reference>